<organism evidence="2 3">
    <name type="scientific">Phascolomyces articulosus</name>
    <dbReference type="NCBI Taxonomy" id="60185"/>
    <lineage>
        <taxon>Eukaryota</taxon>
        <taxon>Fungi</taxon>
        <taxon>Fungi incertae sedis</taxon>
        <taxon>Mucoromycota</taxon>
        <taxon>Mucoromycotina</taxon>
        <taxon>Mucoromycetes</taxon>
        <taxon>Mucorales</taxon>
        <taxon>Lichtheimiaceae</taxon>
        <taxon>Phascolomyces</taxon>
    </lineage>
</organism>
<comment type="caution">
    <text evidence="2">The sequence shown here is derived from an EMBL/GenBank/DDBJ whole genome shotgun (WGS) entry which is preliminary data.</text>
</comment>
<reference evidence="2" key="1">
    <citation type="journal article" date="2022" name="IScience">
        <title>Evolution of zygomycete secretomes and the origins of terrestrial fungal ecologies.</title>
        <authorList>
            <person name="Chang Y."/>
            <person name="Wang Y."/>
            <person name="Mondo S."/>
            <person name="Ahrendt S."/>
            <person name="Andreopoulos W."/>
            <person name="Barry K."/>
            <person name="Beard J."/>
            <person name="Benny G.L."/>
            <person name="Blankenship S."/>
            <person name="Bonito G."/>
            <person name="Cuomo C."/>
            <person name="Desiro A."/>
            <person name="Gervers K.A."/>
            <person name="Hundley H."/>
            <person name="Kuo A."/>
            <person name="LaButti K."/>
            <person name="Lang B.F."/>
            <person name="Lipzen A."/>
            <person name="O'Donnell K."/>
            <person name="Pangilinan J."/>
            <person name="Reynolds N."/>
            <person name="Sandor L."/>
            <person name="Smith M.E."/>
            <person name="Tsang A."/>
            <person name="Grigoriev I.V."/>
            <person name="Stajich J.E."/>
            <person name="Spatafora J.W."/>
        </authorList>
    </citation>
    <scope>NUCLEOTIDE SEQUENCE</scope>
    <source>
        <strain evidence="2">RSA 2281</strain>
    </source>
</reference>
<dbReference type="AlphaFoldDB" id="A0AAD5PFV1"/>
<dbReference type="Gene3D" id="3.90.660.10">
    <property type="match status" value="1"/>
</dbReference>
<name>A0AAD5PFV1_9FUNG</name>
<dbReference type="InterPro" id="IPR036188">
    <property type="entry name" value="FAD/NAD-bd_sf"/>
</dbReference>
<dbReference type="Proteomes" id="UP001209540">
    <property type="component" value="Unassembled WGS sequence"/>
</dbReference>
<proteinExistence type="predicted"/>
<reference evidence="2" key="2">
    <citation type="submission" date="2023-02" db="EMBL/GenBank/DDBJ databases">
        <authorList>
            <consortium name="DOE Joint Genome Institute"/>
            <person name="Mondo S.J."/>
            <person name="Chang Y."/>
            <person name="Wang Y."/>
            <person name="Ahrendt S."/>
            <person name="Andreopoulos W."/>
            <person name="Barry K."/>
            <person name="Beard J."/>
            <person name="Benny G.L."/>
            <person name="Blankenship S."/>
            <person name="Bonito G."/>
            <person name="Cuomo C."/>
            <person name="Desiro A."/>
            <person name="Gervers K.A."/>
            <person name="Hundley H."/>
            <person name="Kuo A."/>
            <person name="LaButti K."/>
            <person name="Lang B.F."/>
            <person name="Lipzen A."/>
            <person name="O'Donnell K."/>
            <person name="Pangilinan J."/>
            <person name="Reynolds N."/>
            <person name="Sandor L."/>
            <person name="Smith M.W."/>
            <person name="Tsang A."/>
            <person name="Grigoriev I.V."/>
            <person name="Stajich J.E."/>
            <person name="Spatafora J.W."/>
        </authorList>
    </citation>
    <scope>NUCLEOTIDE SEQUENCE</scope>
    <source>
        <strain evidence="2">RSA 2281</strain>
    </source>
</reference>
<dbReference type="SUPFAM" id="SSF51905">
    <property type="entry name" value="FAD/NAD(P)-binding domain"/>
    <property type="match status" value="1"/>
</dbReference>
<dbReference type="PANTHER" id="PTHR10742:SF342">
    <property type="entry name" value="AMINE OXIDASE"/>
    <property type="match status" value="1"/>
</dbReference>
<accession>A0AAD5PFV1</accession>
<evidence type="ECO:0000259" key="1">
    <source>
        <dbReference type="Pfam" id="PF01593"/>
    </source>
</evidence>
<sequence>IGIIGAGISGIFSGYLLDQAGFHNYEIIEATNRMGGRIKTVYFNSEQTAYQEMGPMRVPISWKYNNTTLPITDHDVLFQVLEELNEYNKDSNDLKVEFIPWIQTMPNNLVYKNGYRLSNGKIPTVQDAMINNQLFFSGEPMDLLQEVTNATSDFQKDYWKIAMSRDLYAAHKVTLDEGYDDWSLWGWLHNKKGITLNATDYVLGSINIDTFSFMYHTFLTDPSIEWKTIQGGMNRIIEAFRPLVGQRVTYNTPVSKLAYEDDGKISVQWKEKADIYAEYHKKVFDKVISTAPFPVARNWHLPKEMPHMLRRAINNLNYGQACKVALEFKTRFWEKYDEPIMGGCDMIDLKVETLCYPSNNLGSDGPGVMLASYAAMDGGLRFATMTEQQHVTRVLEDVMELHGENLVKEQYTGNYYRKCWILDEYQSGAGAQPVGGQAKLFFPAYFEHANGLVFIGEQTDIKHAWLSGALESAIRGVTMILVETGHVDEAKKLVKKWNAGWLNI</sequence>
<dbReference type="InterPro" id="IPR050281">
    <property type="entry name" value="Flavin_monoamine_oxidase"/>
</dbReference>
<dbReference type="InterPro" id="IPR002937">
    <property type="entry name" value="Amino_oxidase"/>
</dbReference>
<dbReference type="Pfam" id="PF01593">
    <property type="entry name" value="Amino_oxidase"/>
    <property type="match status" value="1"/>
</dbReference>
<dbReference type="GO" id="GO:0001716">
    <property type="term" value="F:L-amino-acid oxidase activity"/>
    <property type="evidence" value="ECO:0007669"/>
    <property type="project" value="TreeGrafter"/>
</dbReference>
<keyword evidence="3" id="KW-1185">Reference proteome</keyword>
<feature type="non-terminal residue" evidence="2">
    <location>
        <position position="504"/>
    </location>
</feature>
<evidence type="ECO:0000313" key="2">
    <source>
        <dbReference type="EMBL" id="KAI9269015.1"/>
    </source>
</evidence>
<dbReference type="Gene3D" id="3.50.50.60">
    <property type="entry name" value="FAD/NAD(P)-binding domain"/>
    <property type="match status" value="1"/>
</dbReference>
<dbReference type="PANTHER" id="PTHR10742">
    <property type="entry name" value="FLAVIN MONOAMINE OXIDASE"/>
    <property type="match status" value="1"/>
</dbReference>
<dbReference type="GO" id="GO:0009063">
    <property type="term" value="P:amino acid catabolic process"/>
    <property type="evidence" value="ECO:0007669"/>
    <property type="project" value="TreeGrafter"/>
</dbReference>
<dbReference type="Gene3D" id="1.20.1440.240">
    <property type="match status" value="1"/>
</dbReference>
<dbReference type="EMBL" id="JAIXMP010000008">
    <property type="protein sequence ID" value="KAI9269015.1"/>
    <property type="molecule type" value="Genomic_DNA"/>
</dbReference>
<evidence type="ECO:0000313" key="3">
    <source>
        <dbReference type="Proteomes" id="UP001209540"/>
    </source>
</evidence>
<dbReference type="SUPFAM" id="SSF54373">
    <property type="entry name" value="FAD-linked reductases, C-terminal domain"/>
    <property type="match status" value="1"/>
</dbReference>
<protein>
    <submittedName>
        <fullName evidence="2">Amine oxidase</fullName>
    </submittedName>
</protein>
<feature type="domain" description="Amine oxidase" evidence="1">
    <location>
        <begin position="8"/>
        <end position="477"/>
    </location>
</feature>
<gene>
    <name evidence="2" type="ORF">BDA99DRAFT_435393</name>
</gene>